<keyword evidence="3" id="KW-1185">Reference proteome</keyword>
<comment type="caution">
    <text evidence="2">The sequence shown here is derived from an EMBL/GenBank/DDBJ whole genome shotgun (WGS) entry which is preliminary data.</text>
</comment>
<proteinExistence type="predicted"/>
<dbReference type="EMBL" id="JAHRIQ010051100">
    <property type="protein sequence ID" value="MEQ2238234.1"/>
    <property type="molecule type" value="Genomic_DNA"/>
</dbReference>
<evidence type="ECO:0000256" key="1">
    <source>
        <dbReference type="SAM" id="MobiDB-lite"/>
    </source>
</evidence>
<protein>
    <submittedName>
        <fullName evidence="2">Uncharacterized protein</fullName>
    </submittedName>
</protein>
<name>A0ABV0TZ79_9TELE</name>
<dbReference type="Proteomes" id="UP001482620">
    <property type="component" value="Unassembled WGS sequence"/>
</dbReference>
<accession>A0ABV0TZ79</accession>
<gene>
    <name evidence="2" type="ORF">ILYODFUR_031116</name>
</gene>
<feature type="compositionally biased region" description="Gly residues" evidence="1">
    <location>
        <begin position="1"/>
        <end position="14"/>
    </location>
</feature>
<evidence type="ECO:0000313" key="3">
    <source>
        <dbReference type="Proteomes" id="UP001482620"/>
    </source>
</evidence>
<sequence>MRGGVMTGRSGGAPRGCSNPSLQPLRATVPFQLQRGSVLLCREHKAGVCLHGFVPLQWTGDPSRVDPVSRP</sequence>
<feature type="region of interest" description="Disordered" evidence="1">
    <location>
        <begin position="1"/>
        <end position="22"/>
    </location>
</feature>
<organism evidence="2 3">
    <name type="scientific">Ilyodon furcidens</name>
    <name type="common">goldbreast splitfin</name>
    <dbReference type="NCBI Taxonomy" id="33524"/>
    <lineage>
        <taxon>Eukaryota</taxon>
        <taxon>Metazoa</taxon>
        <taxon>Chordata</taxon>
        <taxon>Craniata</taxon>
        <taxon>Vertebrata</taxon>
        <taxon>Euteleostomi</taxon>
        <taxon>Actinopterygii</taxon>
        <taxon>Neopterygii</taxon>
        <taxon>Teleostei</taxon>
        <taxon>Neoteleostei</taxon>
        <taxon>Acanthomorphata</taxon>
        <taxon>Ovalentaria</taxon>
        <taxon>Atherinomorphae</taxon>
        <taxon>Cyprinodontiformes</taxon>
        <taxon>Goodeidae</taxon>
        <taxon>Ilyodon</taxon>
    </lineage>
</organism>
<evidence type="ECO:0000313" key="2">
    <source>
        <dbReference type="EMBL" id="MEQ2238234.1"/>
    </source>
</evidence>
<reference evidence="2 3" key="1">
    <citation type="submission" date="2021-06" db="EMBL/GenBank/DDBJ databases">
        <authorList>
            <person name="Palmer J.M."/>
        </authorList>
    </citation>
    <scope>NUCLEOTIDE SEQUENCE [LARGE SCALE GENOMIC DNA]</scope>
    <source>
        <strain evidence="3">if_2019</strain>
        <tissue evidence="2">Muscle</tissue>
    </source>
</reference>